<evidence type="ECO:0000256" key="2">
    <source>
        <dbReference type="ARBA" id="ARBA00022917"/>
    </source>
</evidence>
<keyword evidence="3 4" id="KW-0456">Lyase</keyword>
<dbReference type="PANTHER" id="PTHR30411">
    <property type="entry name" value="CYTOPLASMIC PROTEIN"/>
    <property type="match status" value="1"/>
</dbReference>
<evidence type="ECO:0000256" key="4">
    <source>
        <dbReference type="PIRNR" id="PIRNR006181"/>
    </source>
</evidence>
<dbReference type="NCBIfam" id="TIGR00011">
    <property type="entry name" value="YbaK_EbsC"/>
    <property type="match status" value="1"/>
</dbReference>
<evidence type="ECO:0000259" key="5">
    <source>
        <dbReference type="Pfam" id="PF04073"/>
    </source>
</evidence>
<evidence type="ECO:0000313" key="7">
    <source>
        <dbReference type="Proteomes" id="UP000823990"/>
    </source>
</evidence>
<evidence type="ECO:0000313" key="6">
    <source>
        <dbReference type="EMBL" id="HIW02806.1"/>
    </source>
</evidence>
<gene>
    <name evidence="6" type="primary">ybaK</name>
    <name evidence="6" type="ORF">H9892_05655</name>
</gene>
<dbReference type="Proteomes" id="UP000823990">
    <property type="component" value="Unassembled WGS sequence"/>
</dbReference>
<dbReference type="Pfam" id="PF04073">
    <property type="entry name" value="tRNA_edit"/>
    <property type="match status" value="1"/>
</dbReference>
<dbReference type="AlphaFoldDB" id="A0A9D1Q0W6"/>
<dbReference type="GO" id="GO:0002161">
    <property type="term" value="F:aminoacyl-tRNA deacylase activity"/>
    <property type="evidence" value="ECO:0007669"/>
    <property type="project" value="InterPro"/>
</dbReference>
<dbReference type="GO" id="GO:0016829">
    <property type="term" value="F:lyase activity"/>
    <property type="evidence" value="ECO:0007669"/>
    <property type="project" value="UniProtKB-KW"/>
</dbReference>
<organism evidence="6 7">
    <name type="scientific">Candidatus Protoclostridium stercorigallinarum</name>
    <dbReference type="NCBI Taxonomy" id="2838741"/>
    <lineage>
        <taxon>Bacteria</taxon>
        <taxon>Bacillati</taxon>
        <taxon>Bacillota</taxon>
        <taxon>Clostridia</taxon>
        <taxon>Candidatus Protoclostridium</taxon>
    </lineage>
</organism>
<keyword evidence="2 4" id="KW-0648">Protein biosynthesis</keyword>
<dbReference type="EMBL" id="DXHS01000089">
    <property type="protein sequence ID" value="HIW02806.1"/>
    <property type="molecule type" value="Genomic_DNA"/>
</dbReference>
<feature type="domain" description="YbaK/aminoacyl-tRNA synthetase-associated" evidence="5">
    <location>
        <begin position="31"/>
        <end position="142"/>
    </location>
</feature>
<dbReference type="PIRSF" id="PIRSF006181">
    <property type="entry name" value="EbsC_YbaK"/>
    <property type="match status" value="1"/>
</dbReference>
<dbReference type="InterPro" id="IPR036754">
    <property type="entry name" value="YbaK/aa-tRNA-synt-asso_dom_sf"/>
</dbReference>
<dbReference type="InterPro" id="IPR007214">
    <property type="entry name" value="YbaK/aa-tRNA-synth-assoc-dom"/>
</dbReference>
<accession>A0A9D1Q0W6</accession>
<evidence type="ECO:0000256" key="1">
    <source>
        <dbReference type="ARBA" id="ARBA00009798"/>
    </source>
</evidence>
<comment type="caution">
    <text evidence="6">The sequence shown here is derived from an EMBL/GenBank/DDBJ whole genome shotgun (WGS) entry which is preliminary data.</text>
</comment>
<comment type="similarity">
    <text evidence="1 4">Belongs to the prolyl-tRNA editing family. YbaK/EbsC subfamily.</text>
</comment>
<proteinExistence type="inferred from homology"/>
<reference evidence="6" key="2">
    <citation type="submission" date="2021-04" db="EMBL/GenBank/DDBJ databases">
        <authorList>
            <person name="Gilroy R."/>
        </authorList>
    </citation>
    <scope>NUCLEOTIDE SEQUENCE</scope>
    <source>
        <strain evidence="6">12435</strain>
    </source>
</reference>
<dbReference type="InterPro" id="IPR004369">
    <property type="entry name" value="Prolyl-tRNA_editing_YbaK/EbsC"/>
</dbReference>
<dbReference type="Gene3D" id="3.90.960.10">
    <property type="entry name" value="YbaK/aminoacyl-tRNA synthetase-associated domain"/>
    <property type="match status" value="1"/>
</dbReference>
<dbReference type="SUPFAM" id="SSF55826">
    <property type="entry name" value="YbaK/ProRS associated domain"/>
    <property type="match status" value="1"/>
</dbReference>
<dbReference type="CDD" id="cd00002">
    <property type="entry name" value="YbaK_deacylase"/>
    <property type="match status" value="1"/>
</dbReference>
<dbReference type="EC" id="4.2.-.-" evidence="4"/>
<reference evidence="6" key="1">
    <citation type="journal article" date="2021" name="PeerJ">
        <title>Extensive microbial diversity within the chicken gut microbiome revealed by metagenomics and culture.</title>
        <authorList>
            <person name="Gilroy R."/>
            <person name="Ravi A."/>
            <person name="Getino M."/>
            <person name="Pursley I."/>
            <person name="Horton D.L."/>
            <person name="Alikhan N.F."/>
            <person name="Baker D."/>
            <person name="Gharbi K."/>
            <person name="Hall N."/>
            <person name="Watson M."/>
            <person name="Adriaenssens E.M."/>
            <person name="Foster-Nyarko E."/>
            <person name="Jarju S."/>
            <person name="Secka A."/>
            <person name="Antonio M."/>
            <person name="Oren A."/>
            <person name="Chaudhuri R.R."/>
            <person name="La Ragione R."/>
            <person name="Hildebrand F."/>
            <person name="Pallen M.J."/>
        </authorList>
    </citation>
    <scope>NUCLEOTIDE SEQUENCE</scope>
    <source>
        <strain evidence="6">12435</strain>
    </source>
</reference>
<protein>
    <recommendedName>
        <fullName evidence="4">Cys-tRNA(Pro)/Cys-tRNA(Cys) deacylase</fullName>
        <ecNumber evidence="4">4.2.-.-</ecNumber>
    </recommendedName>
</protein>
<sequence length="160" mass="17235">MIKTNAMRLLDAKKVHNVPHEYDAEITDGCKVADTLGEPRERVFKTLVTESGKGEHLVFVVPVCRELDLKAAARAADVKSVAMIKQKELEPLTGYVHGGCSPVGMKKRFRTFIDESAGAFDTIFVSAGKRGVQMEVSPVGLASFCGAAFAPIATHEEGGE</sequence>
<dbReference type="PANTHER" id="PTHR30411:SF0">
    <property type="entry name" value="CYS-TRNA(PRO)_CYS-TRNA(CYS) DEACYLASE YBAK"/>
    <property type="match status" value="1"/>
</dbReference>
<evidence type="ECO:0000256" key="3">
    <source>
        <dbReference type="ARBA" id="ARBA00023239"/>
    </source>
</evidence>
<dbReference type="GO" id="GO:0006412">
    <property type="term" value="P:translation"/>
    <property type="evidence" value="ECO:0007669"/>
    <property type="project" value="UniProtKB-KW"/>
</dbReference>
<name>A0A9D1Q0W6_9FIRM</name>